<dbReference type="Pfam" id="PF16483">
    <property type="entry name" value="Glyco_hydro_64"/>
    <property type="match status" value="1"/>
</dbReference>
<dbReference type="PANTHER" id="PTHR38165:SF1">
    <property type="entry name" value="GLUCANASE B"/>
    <property type="match status" value="1"/>
</dbReference>
<evidence type="ECO:0000313" key="3">
    <source>
        <dbReference type="EMBL" id="MFC5238960.1"/>
    </source>
</evidence>
<gene>
    <name evidence="3" type="ORF">ACFPWV_03350</name>
</gene>
<dbReference type="InterPro" id="IPR006311">
    <property type="entry name" value="TAT_signal"/>
</dbReference>
<name>A0ABW0DLR1_9ACTN</name>
<dbReference type="PROSITE" id="PS52006">
    <property type="entry name" value="GH64"/>
    <property type="match status" value="1"/>
</dbReference>
<feature type="chain" id="PRO_5045338232" evidence="1">
    <location>
        <begin position="39"/>
        <end position="391"/>
    </location>
</feature>
<evidence type="ECO:0000256" key="1">
    <source>
        <dbReference type="SAM" id="SignalP"/>
    </source>
</evidence>
<dbReference type="InterPro" id="IPR042517">
    <property type="entry name" value="Glyco_hydro_64_N_2"/>
</dbReference>
<feature type="domain" description="GH64" evidence="2">
    <location>
        <begin position="40"/>
        <end position="390"/>
    </location>
</feature>
<dbReference type="Gene3D" id="3.30.920.50">
    <property type="entry name" value="Beta-1,3-glucanase, C-terminal domain"/>
    <property type="match status" value="1"/>
</dbReference>
<comment type="caution">
    <text evidence="3">The sequence shown here is derived from an EMBL/GenBank/DDBJ whole genome shotgun (WGS) entry which is preliminary data.</text>
</comment>
<evidence type="ECO:0000313" key="4">
    <source>
        <dbReference type="Proteomes" id="UP001596035"/>
    </source>
</evidence>
<organism evidence="3 4">
    <name type="scientific">Streptomyces atrovirens</name>
    <dbReference type="NCBI Taxonomy" id="285556"/>
    <lineage>
        <taxon>Bacteria</taxon>
        <taxon>Bacillati</taxon>
        <taxon>Actinomycetota</taxon>
        <taxon>Actinomycetes</taxon>
        <taxon>Kitasatosporales</taxon>
        <taxon>Streptomycetaceae</taxon>
        <taxon>Streptomyces</taxon>
    </lineage>
</organism>
<dbReference type="PANTHER" id="PTHR38165">
    <property type="match status" value="1"/>
</dbReference>
<dbReference type="InterPro" id="IPR037176">
    <property type="entry name" value="Osmotin/thaumatin-like_sf"/>
</dbReference>
<sequence length="391" mass="42062">MTTHDRPREIARRSLLVAAGGAALAGPLLSAATPTAHAAAGGLPLTIVNNSGDFKNSSVHVYIVGTRNGRQVRVNRAGKAVPLALADNRAGGFTDYAIPLAAKGETRLSLPRMSGRIYVSLGGRLKLRVVRDGDGRPALQTPAGWVASDPNYPVLHDCAEFTYNADGMFCNTTMVDMFSVPMSLQLTGRGRHTTGAVREGGRKAVFAALRRREAFDRLVVRDLRAVAPGHGLDAGRFPGDYYGPYIDQVWQRYTRQNLTVRTDAGTFTGRVRDGKLTFHGPATLTFDRPTTRDILFCDGSLFAPNDGLRGPVAAALGAGFNRSVLLRAGAQPTTGAAAFYRTPVTNHYAKAIHSVVNNGKAYGFAFDDVGDFATYIQDNAPRRLRLTITPF</sequence>
<protein>
    <submittedName>
        <fullName evidence="3">Beta-1,3-glucanase family protein</fullName>
    </submittedName>
</protein>
<dbReference type="InterPro" id="IPR032477">
    <property type="entry name" value="Glyco_hydro_64"/>
</dbReference>
<dbReference type="EMBL" id="JBHSKN010000003">
    <property type="protein sequence ID" value="MFC5238960.1"/>
    <property type="molecule type" value="Genomic_DNA"/>
</dbReference>
<proteinExistence type="predicted"/>
<dbReference type="PROSITE" id="PS51318">
    <property type="entry name" value="TAT"/>
    <property type="match status" value="1"/>
</dbReference>
<dbReference type="Proteomes" id="UP001596035">
    <property type="component" value="Unassembled WGS sequence"/>
</dbReference>
<accession>A0ABW0DLR1</accession>
<feature type="signal peptide" evidence="1">
    <location>
        <begin position="1"/>
        <end position="38"/>
    </location>
</feature>
<evidence type="ECO:0000259" key="2">
    <source>
        <dbReference type="PROSITE" id="PS52006"/>
    </source>
</evidence>
<keyword evidence="1" id="KW-0732">Signal</keyword>
<dbReference type="InterPro" id="IPR037398">
    <property type="entry name" value="Glyco_hydro_64_fam"/>
</dbReference>
<dbReference type="Gene3D" id="2.60.110.10">
    <property type="entry name" value="Thaumatin"/>
    <property type="match status" value="1"/>
</dbReference>
<reference evidence="4" key="1">
    <citation type="journal article" date="2019" name="Int. J. Syst. Evol. Microbiol.">
        <title>The Global Catalogue of Microorganisms (GCM) 10K type strain sequencing project: providing services to taxonomists for standard genome sequencing and annotation.</title>
        <authorList>
            <consortium name="The Broad Institute Genomics Platform"/>
            <consortium name="The Broad Institute Genome Sequencing Center for Infectious Disease"/>
            <person name="Wu L."/>
            <person name="Ma J."/>
        </authorList>
    </citation>
    <scope>NUCLEOTIDE SEQUENCE [LARGE SCALE GENOMIC DNA]</scope>
    <source>
        <strain evidence="4">CGMCC 4.7131</strain>
    </source>
</reference>
<keyword evidence="4" id="KW-1185">Reference proteome</keyword>
<dbReference type="RefSeq" id="WP_344565532.1">
    <property type="nucleotide sequence ID" value="NZ_BAAATG010000039.1"/>
</dbReference>